<proteinExistence type="predicted"/>
<evidence type="ECO:0000313" key="1">
    <source>
        <dbReference type="EMBL" id="KAF5924745.1"/>
    </source>
</evidence>
<gene>
    <name evidence="1" type="ORF">HPG69_016710</name>
</gene>
<name>A0A7J7F9N2_DICBM</name>
<comment type="caution">
    <text evidence="1">The sequence shown here is derived from an EMBL/GenBank/DDBJ whole genome shotgun (WGS) entry which is preliminary data.</text>
</comment>
<accession>A0A7J7F9N2</accession>
<reference evidence="1 2" key="1">
    <citation type="journal article" date="2020" name="Mol. Biol. Evol.">
        <title>Interspecific Gene Flow and the Evolution of Specialization in Black and White Rhinoceros.</title>
        <authorList>
            <person name="Moodley Y."/>
            <person name="Westbury M.V."/>
            <person name="Russo I.M."/>
            <person name="Gopalakrishnan S."/>
            <person name="Rakotoarivelo A."/>
            <person name="Olsen R.A."/>
            <person name="Prost S."/>
            <person name="Tunstall T."/>
            <person name="Ryder O.A."/>
            <person name="Dalen L."/>
            <person name="Bruford M.W."/>
        </authorList>
    </citation>
    <scope>NUCLEOTIDE SEQUENCE [LARGE SCALE GENOMIC DNA]</scope>
    <source>
        <strain evidence="1">SBR-YM</strain>
        <tissue evidence="1">Skin</tissue>
    </source>
</reference>
<organism evidence="1 2">
    <name type="scientific">Diceros bicornis minor</name>
    <name type="common">South-central black rhinoceros</name>
    <dbReference type="NCBI Taxonomy" id="77932"/>
    <lineage>
        <taxon>Eukaryota</taxon>
        <taxon>Metazoa</taxon>
        <taxon>Chordata</taxon>
        <taxon>Craniata</taxon>
        <taxon>Vertebrata</taxon>
        <taxon>Euteleostomi</taxon>
        <taxon>Mammalia</taxon>
        <taxon>Eutheria</taxon>
        <taxon>Laurasiatheria</taxon>
        <taxon>Perissodactyla</taxon>
        <taxon>Rhinocerotidae</taxon>
        <taxon>Diceros</taxon>
    </lineage>
</organism>
<keyword evidence="2" id="KW-1185">Reference proteome</keyword>
<protein>
    <submittedName>
        <fullName evidence="1">Uncharacterized protein</fullName>
    </submittedName>
</protein>
<sequence>MNAGEPLNEVEAEQIKEADKMGTGPSTLRVSRRWALEAQRQGQAGLLTCPLLPVFVAMMTRESFKLVQ</sequence>
<dbReference type="EMBL" id="JACDTQ010000930">
    <property type="protein sequence ID" value="KAF5924745.1"/>
    <property type="molecule type" value="Genomic_DNA"/>
</dbReference>
<dbReference type="Proteomes" id="UP000551758">
    <property type="component" value="Unassembled WGS sequence"/>
</dbReference>
<evidence type="ECO:0000313" key="2">
    <source>
        <dbReference type="Proteomes" id="UP000551758"/>
    </source>
</evidence>
<dbReference type="AlphaFoldDB" id="A0A7J7F9N2"/>